<feature type="domain" description="IPT/TIG" evidence="3">
    <location>
        <begin position="1118"/>
        <end position="1197"/>
    </location>
</feature>
<accession>A0A1F6G0P5</accession>
<dbReference type="Proteomes" id="UP000177998">
    <property type="component" value="Unassembled WGS sequence"/>
</dbReference>
<dbReference type="InterPro" id="IPR002909">
    <property type="entry name" value="IPT_dom"/>
</dbReference>
<evidence type="ECO:0000313" key="5">
    <source>
        <dbReference type="EMBL" id="OGG91660.1"/>
    </source>
</evidence>
<feature type="domain" description="SbsA Ig-like" evidence="4">
    <location>
        <begin position="320"/>
        <end position="444"/>
    </location>
</feature>
<dbReference type="SUPFAM" id="SSF81296">
    <property type="entry name" value="E set domains"/>
    <property type="match status" value="2"/>
</dbReference>
<gene>
    <name evidence="5" type="ORF">A3H55_02620</name>
</gene>
<evidence type="ECO:0000259" key="4">
    <source>
        <dbReference type="Pfam" id="PF13205"/>
    </source>
</evidence>
<evidence type="ECO:0000256" key="1">
    <source>
        <dbReference type="ARBA" id="ARBA00022729"/>
    </source>
</evidence>
<keyword evidence="2" id="KW-0812">Transmembrane</keyword>
<protein>
    <recommendedName>
        <fullName evidence="7">SbsA Ig-like domain-containing protein</fullName>
    </recommendedName>
</protein>
<keyword evidence="1" id="KW-0732">Signal</keyword>
<dbReference type="STRING" id="1798564.A3H55_02620"/>
<reference evidence="5 6" key="1">
    <citation type="journal article" date="2016" name="Nat. Commun.">
        <title>Thousands of microbial genomes shed light on interconnected biogeochemical processes in an aquifer system.</title>
        <authorList>
            <person name="Anantharaman K."/>
            <person name="Brown C.T."/>
            <person name="Hug L.A."/>
            <person name="Sharon I."/>
            <person name="Castelle C.J."/>
            <person name="Probst A.J."/>
            <person name="Thomas B.C."/>
            <person name="Singh A."/>
            <person name="Wilkins M.J."/>
            <person name="Karaoz U."/>
            <person name="Brodie E.L."/>
            <person name="Williams K.H."/>
            <person name="Hubbard S.S."/>
            <person name="Banfield J.F."/>
        </authorList>
    </citation>
    <scope>NUCLEOTIDE SEQUENCE [LARGE SCALE GENOMIC DNA]</scope>
</reference>
<keyword evidence="2" id="KW-1133">Transmembrane helix</keyword>
<sequence>MLNKKSSKYYFLLATVLIVLVLLPVVFLLSANALAQTNDLYGVNYGAGAGLGSEDLRVSVIKVIRTILGVLGIVALMLILYAGFVWMTAGGKADRIEQAKKIIFNAVIGLLIIMMAFAIVQYIFKVLSGDGGGGPGPGPSCNIGDCYGCLRCVNGQNYSYDTSCNPASCNQPPWTANHFKIEAVQTAHGNPIPPINSPEKSNVFWCSKIQTVFNHDVDGAIVESAFSHPATALSDPLRIATLTSSPVVADGRWDTFGNTVVFSPKDSSFENRQTRHASHLPTILKDTEERDLSECSATAECNSVPPPDFTWDFFIGAEGDSNPPTITGAYPTKDQPYDTNVFRDPTMVVNFSENIDSTTIFIAGATSPNPANFVLEEINNSGQVVGAVNNNTLTAKMSDQSFYINLISPNLLKSFTSYRVTVKDIKDLCGNVLSPTPVVWQFTTNDQVPGVSGYYPTGNNNCPTVHPTISFNTSMADQTIEFTINNDTILHYYSLSSGQISDVDSYGTFQVTDAGDPSDPNYNINFHYRNYEFIQARDFSENTEYHISVVTTKIIDINRNVLTAAWNFSVSDLQNCVCTPNISGLNKDIGPIGDCLTIYGQCFKGTTAKPAVIAEINFDARSAFIPDTVDYQDNYVATTVPEGFSPNDRPKVTVKINYQNAAGDVPASNSREFLITVGKADGPCLWSVNPDSGDRGSEVSLSGIRFGSFGATHEVHFTPSAVAIYQVSDAAKWTDTSVQDVIVPASALDGEVKLVNGIGASNGVLFNVNFCGDGNIDAGEECDGSNVNGKTCADMGFAGGSLACSSTCKFDKSHCSNAPNVVEIGSCSLICQGGNNPGKTCSSDVDCSGTPPVTNGTCVIATNGLPSPNPGPNVSDVCLNAAISALFNVDLNTATVNATNIYLQKCNNSNCADIPADPATGAPAQVGVDPAHITASLSPSGLRSFVLTPTASLAPKTTYQVTIATGIASSAAIRMEKNYLWHFTTKESTADCPIERVYVEPRDETVSANVPTPYTAKAIASFASTNCSLINGNSYNWAWTVEDNNNPQIGVSLTGGGPNITATSGTLPGTVYIKAATEGKSDQGRLNIVIDTCAFNPSICNQNCPGSICDLTKDRCTPFINSLSPNSGPAGRWVTVQGCYFKNSRDSGHVDFGSEPVTVYPCAEKWTDAEILVQVPTTLTSTWPVTVTDQHGLISNNDRAYNFVTACAPGVPVPADGAPGVCSLNPNQGEPKTAFNISGENFSDTEDQVNFGALAAPISQWGPTSINASVPASATATSNVSVSVANCPSNGLLFTLKTGKVDDPCDGNPNNTEPITGDSICDINNNLCWSGLYCRPSDCTCQTPQVVAVISNTPTGNNVCRNSVASFIFDQTMDDDTLNNDKIKLWFYDQGIKMPSNCRPASADVTLNDITPSDNLAKKIIDKIFIWFKNNIFHSAVAQQPSSLYWWCPADAAIKADNIGQGVDGCTKPGGCTQVMLSPRKILTASENYLVQIIGGASGVRSSFGGQMAGNHEWRFKTNSEICRIDHVDIDITYKISDSPSVKLTTKADATHDYFICAGRDNCPDDVDDSVVDNQHRYSASAKSKENQKLNALYSWQEDDPDNLITASPPASQPPASLANVTPAVKSGESLVSVTASDFDITDDIHYGTSTASVAITNFICENPWPTLDQFPYTDSASNCNVGGYTADCHNMTFSTFYCRDYGQVDSKVDDLPALIAPKVKGAQSGYCVGGNKHGLPCVKDSECVAPGHCYNALKDFLFLMTDETKKKCSVSNSDCLAAADCPASETCLTNSDSLGIRVYNNSEHLSPAAWSAKYEAKPATGAPAQLDGYESQTAGRTTYVNIAIDRGDPDGIFTNMFLASYTDNAQAATTEIYRQLIENIIFNSNGITNNRACIDDATNPTGAYCQYDSECRAGETCDADKDKLARDVIRMGHLKQIIYSLGMYRGHCDQNTSLPCSVDTDCPSLNTGEKCLIVNSAYPELKAGTYKVGESVSVWDSWSQTFANVLGASPLLDPINKTVNCPSGYNDECWNDLEKDAAKKFVCPLGSHMYHYQATNNGAGYNLYANMEYGTDPNAWNPKNSGFSAVSSPSPCLPGSYNLMYSK</sequence>
<evidence type="ECO:0000313" key="6">
    <source>
        <dbReference type="Proteomes" id="UP000177998"/>
    </source>
</evidence>
<name>A0A1F6G0P5_9BACT</name>
<dbReference type="Gene3D" id="2.60.40.1220">
    <property type="match status" value="1"/>
</dbReference>
<dbReference type="Pfam" id="PF13205">
    <property type="entry name" value="Big_5"/>
    <property type="match status" value="2"/>
</dbReference>
<comment type="caution">
    <text evidence="5">The sequence shown here is derived from an EMBL/GenBank/DDBJ whole genome shotgun (WGS) entry which is preliminary data.</text>
</comment>
<feature type="domain" description="SbsA Ig-like" evidence="4">
    <location>
        <begin position="869"/>
        <end position="985"/>
    </location>
</feature>
<dbReference type="EMBL" id="MFMZ01000005">
    <property type="protein sequence ID" value="OGG91660.1"/>
    <property type="molecule type" value="Genomic_DNA"/>
</dbReference>
<feature type="domain" description="IPT/TIG" evidence="3">
    <location>
        <begin position="1223"/>
        <end position="1295"/>
    </location>
</feature>
<dbReference type="InterPro" id="IPR013783">
    <property type="entry name" value="Ig-like_fold"/>
</dbReference>
<keyword evidence="2" id="KW-0472">Membrane</keyword>
<dbReference type="Pfam" id="PF01833">
    <property type="entry name" value="TIG"/>
    <property type="match status" value="2"/>
</dbReference>
<dbReference type="InterPro" id="IPR014755">
    <property type="entry name" value="Cu-Rt/internalin_Ig-like"/>
</dbReference>
<dbReference type="InterPro" id="IPR014756">
    <property type="entry name" value="Ig_E-set"/>
</dbReference>
<evidence type="ECO:0008006" key="7">
    <source>
        <dbReference type="Google" id="ProtNLM"/>
    </source>
</evidence>
<evidence type="ECO:0000259" key="3">
    <source>
        <dbReference type="Pfam" id="PF01833"/>
    </source>
</evidence>
<feature type="transmembrane region" description="Helical" evidence="2">
    <location>
        <begin position="102"/>
        <end position="124"/>
    </location>
</feature>
<proteinExistence type="predicted"/>
<dbReference type="InterPro" id="IPR032812">
    <property type="entry name" value="SbsA_Ig"/>
</dbReference>
<evidence type="ECO:0000256" key="2">
    <source>
        <dbReference type="SAM" id="Phobius"/>
    </source>
</evidence>
<organism evidence="5 6">
    <name type="scientific">Candidatus Kuenenbacteria bacterium RIFCSPLOWO2_02_FULL_42_16</name>
    <dbReference type="NCBI Taxonomy" id="1798564"/>
    <lineage>
        <taxon>Bacteria</taxon>
        <taxon>Candidatus Kueneniibacteriota</taxon>
    </lineage>
</organism>
<dbReference type="Gene3D" id="2.60.40.10">
    <property type="entry name" value="Immunoglobulins"/>
    <property type="match status" value="3"/>
</dbReference>
<feature type="transmembrane region" description="Helical" evidence="2">
    <location>
        <begin position="59"/>
        <end position="81"/>
    </location>
</feature>